<dbReference type="Pfam" id="PF03703">
    <property type="entry name" value="bPH_2"/>
    <property type="match status" value="1"/>
</dbReference>
<protein>
    <submittedName>
        <fullName evidence="3">Bacterial membrane flanked domain protein</fullName>
    </submittedName>
</protein>
<dbReference type="PANTHER" id="PTHR34473:SF2">
    <property type="entry name" value="UPF0699 TRANSMEMBRANE PROTEIN YDBT"/>
    <property type="match status" value="1"/>
</dbReference>
<name>A0A6N2R6N5_9ACTO</name>
<dbReference type="PANTHER" id="PTHR34473">
    <property type="entry name" value="UPF0699 TRANSMEMBRANE PROTEIN YDBS"/>
    <property type="match status" value="1"/>
</dbReference>
<organism evidence="3">
    <name type="scientific">Schaalia odontolytica</name>
    <dbReference type="NCBI Taxonomy" id="1660"/>
    <lineage>
        <taxon>Bacteria</taxon>
        <taxon>Bacillati</taxon>
        <taxon>Actinomycetota</taxon>
        <taxon>Actinomycetes</taxon>
        <taxon>Actinomycetales</taxon>
        <taxon>Actinomycetaceae</taxon>
        <taxon>Schaalia</taxon>
    </lineage>
</organism>
<proteinExistence type="predicted"/>
<evidence type="ECO:0000256" key="1">
    <source>
        <dbReference type="SAM" id="Phobius"/>
    </source>
</evidence>
<gene>
    <name evidence="3" type="ORF">AOLFYP35_00197</name>
</gene>
<dbReference type="EMBL" id="CACRSM010000002">
    <property type="protein sequence ID" value="VYS76477.1"/>
    <property type="molecule type" value="Genomic_DNA"/>
</dbReference>
<dbReference type="AlphaFoldDB" id="A0A6N2R6N5"/>
<keyword evidence="1" id="KW-0472">Membrane</keyword>
<reference evidence="3" key="1">
    <citation type="submission" date="2019-11" db="EMBL/GenBank/DDBJ databases">
        <authorList>
            <person name="Feng L."/>
        </authorList>
    </citation>
    <scope>NUCLEOTIDE SEQUENCE</scope>
    <source>
        <strain evidence="3">AodontolyticusLFYP35</strain>
    </source>
</reference>
<evidence type="ECO:0000313" key="3">
    <source>
        <dbReference type="EMBL" id="VYS76477.1"/>
    </source>
</evidence>
<feature type="transmembrane region" description="Helical" evidence="1">
    <location>
        <begin position="57"/>
        <end position="76"/>
    </location>
</feature>
<keyword evidence="1" id="KW-0812">Transmembrane</keyword>
<accession>A0A6N2R6N5</accession>
<dbReference type="InterPro" id="IPR005182">
    <property type="entry name" value="YdbS-like_PH"/>
</dbReference>
<evidence type="ECO:0000259" key="2">
    <source>
        <dbReference type="Pfam" id="PF03703"/>
    </source>
</evidence>
<feature type="domain" description="YdbS-like PH" evidence="2">
    <location>
        <begin position="81"/>
        <end position="158"/>
    </location>
</feature>
<sequence>MTQSSSQSLFEPQGVTFNPVKRSLAVVRRLNVSVYFVIGVAAVSVGMVMAPDFPREWGFGAIAGLSAGWLYMMWIIGRQVRNFAWAQGEHDFLIRRGAFFRSMTIVPYGRIQYVDISEGPVSRFFGISTVIIHTASVSTRALVQGIPSEDAARLRDQLAQRGSAEMAGL</sequence>
<feature type="transmembrane region" description="Helical" evidence="1">
    <location>
        <begin position="32"/>
        <end position="51"/>
    </location>
</feature>
<keyword evidence="1" id="KW-1133">Transmembrane helix</keyword>